<protein>
    <recommendedName>
        <fullName evidence="1">Restriction endonuclease type IV Mrr domain-containing protein</fullName>
    </recommendedName>
</protein>
<evidence type="ECO:0000259" key="1">
    <source>
        <dbReference type="Pfam" id="PF04471"/>
    </source>
</evidence>
<dbReference type="InterPro" id="IPR011335">
    <property type="entry name" value="Restrct_endonuc-II-like"/>
</dbReference>
<sequence>MSKNYIKIESTKEYYKNGNIKAYQSLMTHVKLGKTVKVRNKDHSIYIEKYNLAISQLTEEWRAQKQNEDVEEFIASSSKLHIKVSENEKFDYKKIYERKVLKEIGSRPSRPSFIKVPKLLEKPNKESEKYIVNIKWYHKLFGLTNQVINKIEKIYENDLELYNSSHSEKQKIENINKYKLKEYNDLLDEYNKEIESDMNYYNKLFEDYSNLDDNLKIKAYFEKVIKNFSLCFSIIEFKHLNLEYNFEDRSLVVDFLLPQESYFPKAKAYKYVKSRNEINEIQFKEKERNELIKDTYYSMYLAIAYEIYNFDISNKVSDIILNGFYKGIDKRTGKEFEVCIMSSKIPYEEFKDIDFKNINPRDTFKYFKGRGTPDVNNITQIEPIRFSDKSKFKIINSDSVLDSLSAESNLAAMDWQDFEVIIRDVFELEFREQDIEIKNTQQSNDGGIDVVAFNKNPYTGGVILLQAKRYTNIVTPEPVRALKGSMDEHKAIRGILVTTSDFGNSSREFANAHNITLINGDQLVDLFSSHGFNFHINLEQAKILNCK</sequence>
<evidence type="ECO:0000313" key="2">
    <source>
        <dbReference type="EMBL" id="BEP27831.1"/>
    </source>
</evidence>
<dbReference type="AlphaFoldDB" id="A0AAU9EKS6"/>
<feature type="domain" description="Restriction endonuclease type IV Mrr" evidence="1">
    <location>
        <begin position="411"/>
        <end position="526"/>
    </location>
</feature>
<dbReference type="RefSeq" id="WP_338536196.1">
    <property type="nucleotide sequence ID" value="NZ_AP028654.1"/>
</dbReference>
<dbReference type="Proteomes" id="UP001321786">
    <property type="component" value="Chromosome"/>
</dbReference>
<dbReference type="SUPFAM" id="SSF52980">
    <property type="entry name" value="Restriction endonuclease-like"/>
    <property type="match status" value="1"/>
</dbReference>
<dbReference type="PANTHER" id="PTHR30015">
    <property type="entry name" value="MRR RESTRICTION SYSTEM PROTEIN"/>
    <property type="match status" value="1"/>
</dbReference>
<dbReference type="Gene3D" id="3.40.1350.10">
    <property type="match status" value="1"/>
</dbReference>
<dbReference type="PANTHER" id="PTHR30015:SF7">
    <property type="entry name" value="TYPE IV METHYL-DIRECTED RESTRICTION ENZYME ECOKMRR"/>
    <property type="match status" value="1"/>
</dbReference>
<dbReference type="EMBL" id="AP028654">
    <property type="protein sequence ID" value="BEP27831.1"/>
    <property type="molecule type" value="Genomic_DNA"/>
</dbReference>
<name>A0AAU9EKS6_9FIRM</name>
<dbReference type="InterPro" id="IPR052906">
    <property type="entry name" value="Type_IV_Methyl-Rstrct_Enzyme"/>
</dbReference>
<proteinExistence type="predicted"/>
<dbReference type="Pfam" id="PF04471">
    <property type="entry name" value="Mrr_cat"/>
    <property type="match status" value="1"/>
</dbReference>
<gene>
    <name evidence="2" type="ORF">HLPR_01620</name>
</gene>
<dbReference type="InterPro" id="IPR007560">
    <property type="entry name" value="Restrct_endonuc_IV_Mrr"/>
</dbReference>
<evidence type="ECO:0000313" key="3">
    <source>
        <dbReference type="Proteomes" id="UP001321786"/>
    </source>
</evidence>
<dbReference type="GO" id="GO:0009307">
    <property type="term" value="P:DNA restriction-modification system"/>
    <property type="evidence" value="ECO:0007669"/>
    <property type="project" value="InterPro"/>
</dbReference>
<keyword evidence="3" id="KW-1185">Reference proteome</keyword>
<dbReference type="GO" id="GO:0003677">
    <property type="term" value="F:DNA binding"/>
    <property type="evidence" value="ECO:0007669"/>
    <property type="project" value="InterPro"/>
</dbReference>
<dbReference type="REBASE" id="743548">
    <property type="entry name" value="CbaS502MrrP"/>
</dbReference>
<dbReference type="GO" id="GO:0015666">
    <property type="term" value="F:restriction endodeoxyribonuclease activity"/>
    <property type="evidence" value="ECO:0007669"/>
    <property type="project" value="TreeGrafter"/>
</dbReference>
<dbReference type="InterPro" id="IPR011856">
    <property type="entry name" value="tRNA_endonuc-like_dom_sf"/>
</dbReference>
<accession>A0AAU9EKS6</accession>
<reference evidence="2 3" key="1">
    <citation type="submission" date="2023-08" db="EMBL/GenBank/DDBJ databases">
        <title>Helicovermis profunda gen. nov., sp. nov., a novel mesophilic, fermentative bacterium within the Bacillota from a deep-sea hydrothermal vent chimney.</title>
        <authorList>
            <person name="Miyazaki U."/>
            <person name="Mizutani D."/>
            <person name="Hashimoto Y."/>
            <person name="Tame A."/>
            <person name="Sawayama S."/>
            <person name="Miyazaki J."/>
            <person name="Takai K."/>
            <person name="Nakagawa S."/>
        </authorList>
    </citation>
    <scope>NUCLEOTIDE SEQUENCE [LARGE SCALE GENOMIC DNA]</scope>
    <source>
        <strain evidence="2 3">S502</strain>
    </source>
</reference>
<organism evidence="2 3">
    <name type="scientific">Helicovermis profundi</name>
    <dbReference type="NCBI Taxonomy" id="3065157"/>
    <lineage>
        <taxon>Bacteria</taxon>
        <taxon>Bacillati</taxon>
        <taxon>Bacillota</taxon>
        <taxon>Clostridia</taxon>
        <taxon>Helicovermis</taxon>
    </lineage>
</organism>
<dbReference type="KEGG" id="hprf:HLPR_01620"/>